<name>A0A9X1MQS4_9BACT</name>
<comment type="caution">
    <text evidence="2">The sequence shown here is derived from an EMBL/GenBank/DDBJ whole genome shotgun (WGS) entry which is preliminary data.</text>
</comment>
<organism evidence="2 3">
    <name type="scientific">Blastopirellula sediminis</name>
    <dbReference type="NCBI Taxonomy" id="2894196"/>
    <lineage>
        <taxon>Bacteria</taxon>
        <taxon>Pseudomonadati</taxon>
        <taxon>Planctomycetota</taxon>
        <taxon>Planctomycetia</taxon>
        <taxon>Pirellulales</taxon>
        <taxon>Pirellulaceae</taxon>
        <taxon>Blastopirellula</taxon>
    </lineage>
</organism>
<feature type="coiled-coil region" evidence="1">
    <location>
        <begin position="31"/>
        <end position="112"/>
    </location>
</feature>
<keyword evidence="1" id="KW-0175">Coiled coil</keyword>
<accession>A0A9X1MQS4</accession>
<protein>
    <submittedName>
        <fullName evidence="2">Uncharacterized protein</fullName>
    </submittedName>
</protein>
<evidence type="ECO:0000256" key="1">
    <source>
        <dbReference type="SAM" id="Coils"/>
    </source>
</evidence>
<proteinExistence type="predicted"/>
<evidence type="ECO:0000313" key="3">
    <source>
        <dbReference type="Proteomes" id="UP001139103"/>
    </source>
</evidence>
<dbReference type="RefSeq" id="WP_230220510.1">
    <property type="nucleotide sequence ID" value="NZ_JAJKFT010000010.1"/>
</dbReference>
<gene>
    <name evidence="2" type="ORF">LOC68_15875</name>
</gene>
<evidence type="ECO:0000313" key="2">
    <source>
        <dbReference type="EMBL" id="MCC9629869.1"/>
    </source>
</evidence>
<dbReference type="Proteomes" id="UP001139103">
    <property type="component" value="Unassembled WGS sequence"/>
</dbReference>
<sequence>MSLNFGDFNNLMGHVDNFVNQISDVQSRMINTQHREMFDNLIMKIREARQEAEVAVPAAINSLQERRERVIAKLKKLKDEAPQRKARRDALVAKAKEVNAKREEDKKKLRAKPVKVKLSKIKMPPGWGDHLKDELLNKFGKLPAAPVSAPRDAAIWDDWQWNAEKPIGEG</sequence>
<dbReference type="EMBL" id="JAJKFT010000010">
    <property type="protein sequence ID" value="MCC9629869.1"/>
    <property type="molecule type" value="Genomic_DNA"/>
</dbReference>
<keyword evidence="3" id="KW-1185">Reference proteome</keyword>
<dbReference type="Gene3D" id="1.10.287.1490">
    <property type="match status" value="1"/>
</dbReference>
<dbReference type="AlphaFoldDB" id="A0A9X1MQS4"/>
<reference evidence="2" key="1">
    <citation type="submission" date="2021-11" db="EMBL/GenBank/DDBJ databases">
        <title>Genome sequence.</title>
        <authorList>
            <person name="Sun Q."/>
        </authorList>
    </citation>
    <scope>NUCLEOTIDE SEQUENCE</scope>
    <source>
        <strain evidence="2">JC732</strain>
    </source>
</reference>